<dbReference type="PANTHER" id="PTHR33220">
    <property type="entry name" value="BNAA09G04420D PROTEIN"/>
    <property type="match status" value="1"/>
</dbReference>
<evidence type="ECO:0000313" key="3">
    <source>
        <dbReference type="Proteomes" id="UP000295252"/>
    </source>
</evidence>
<dbReference type="PhylomeDB" id="A0A068VKD5"/>
<evidence type="ECO:0000256" key="1">
    <source>
        <dbReference type="SAM" id="MobiDB-lite"/>
    </source>
</evidence>
<proteinExistence type="predicted"/>
<feature type="region of interest" description="Disordered" evidence="1">
    <location>
        <begin position="59"/>
        <end position="78"/>
    </location>
</feature>
<name>A0A068VKD5_COFCA</name>
<sequence length="122" mass="13342">MDISALASMKNVVKCDTWCELQNPANHRVFERKLRSKPLGRGHVCLGVTHRVAIPLSRGRRRLASGAPERGRPKREFSARDVTTMVVESLNSSPCRAVRLPTAIGAPTTLKRIALISTATLG</sequence>
<evidence type="ECO:0000313" key="2">
    <source>
        <dbReference type="EMBL" id="CDP21250.1"/>
    </source>
</evidence>
<reference evidence="3" key="1">
    <citation type="journal article" date="2014" name="Science">
        <title>The coffee genome provides insight into the convergent evolution of caffeine biosynthesis.</title>
        <authorList>
            <person name="Denoeud F."/>
            <person name="Carretero-Paulet L."/>
            <person name="Dereeper A."/>
            <person name="Droc G."/>
            <person name="Guyot R."/>
            <person name="Pietrella M."/>
            <person name="Zheng C."/>
            <person name="Alberti A."/>
            <person name="Anthony F."/>
            <person name="Aprea G."/>
            <person name="Aury J.M."/>
            <person name="Bento P."/>
            <person name="Bernard M."/>
            <person name="Bocs S."/>
            <person name="Campa C."/>
            <person name="Cenci A."/>
            <person name="Combes M.C."/>
            <person name="Crouzillat D."/>
            <person name="Da Silva C."/>
            <person name="Daddiego L."/>
            <person name="De Bellis F."/>
            <person name="Dussert S."/>
            <person name="Garsmeur O."/>
            <person name="Gayraud T."/>
            <person name="Guignon V."/>
            <person name="Jahn K."/>
            <person name="Jamilloux V."/>
            <person name="Joet T."/>
            <person name="Labadie K."/>
            <person name="Lan T."/>
            <person name="Leclercq J."/>
            <person name="Lepelley M."/>
            <person name="Leroy T."/>
            <person name="Li L.T."/>
            <person name="Librado P."/>
            <person name="Lopez L."/>
            <person name="Munoz A."/>
            <person name="Noel B."/>
            <person name="Pallavicini A."/>
            <person name="Perrotta G."/>
            <person name="Poncet V."/>
            <person name="Pot D."/>
            <person name="Priyono X."/>
            <person name="Rigoreau M."/>
            <person name="Rouard M."/>
            <person name="Rozas J."/>
            <person name="Tranchant-Dubreuil C."/>
            <person name="VanBuren R."/>
            <person name="Zhang Q."/>
            <person name="Andrade A.C."/>
            <person name="Argout X."/>
            <person name="Bertrand B."/>
            <person name="de Kochko A."/>
            <person name="Graziosi G."/>
            <person name="Henry R.J."/>
            <person name="Jayarama X."/>
            <person name="Ming R."/>
            <person name="Nagai C."/>
            <person name="Rounsley S."/>
            <person name="Sankoff D."/>
            <person name="Giuliano G."/>
            <person name="Albert V.A."/>
            <person name="Wincker P."/>
            <person name="Lashermes P."/>
        </authorList>
    </citation>
    <scope>NUCLEOTIDE SEQUENCE [LARGE SCALE GENOMIC DNA]</scope>
    <source>
        <strain evidence="3">cv. DH200-94</strain>
    </source>
</reference>
<dbReference type="InParanoid" id="A0A068VKD5"/>
<dbReference type="Gramene" id="CDP21250">
    <property type="protein sequence ID" value="CDP21250"/>
    <property type="gene ID" value="GSCOC_T00011906001"/>
</dbReference>
<gene>
    <name evidence="2" type="ORF">GSCOC_T00011906001</name>
</gene>
<dbReference type="EMBL" id="HG742057">
    <property type="protein sequence ID" value="CDP21250.1"/>
    <property type="molecule type" value="Genomic_DNA"/>
</dbReference>
<accession>A0A068VKD5</accession>
<dbReference type="PANTHER" id="PTHR33220:SF5">
    <property type="entry name" value="RRNA INTRON-ENCODED HOMING ENDONUCLEASE"/>
    <property type="match status" value="1"/>
</dbReference>
<feature type="compositionally biased region" description="Basic and acidic residues" evidence="1">
    <location>
        <begin position="69"/>
        <end position="78"/>
    </location>
</feature>
<protein>
    <submittedName>
        <fullName evidence="2">DH200=94 genomic scaffold, scaffold_2973</fullName>
    </submittedName>
</protein>
<keyword evidence="3" id="KW-1185">Reference proteome</keyword>
<organism evidence="2 3">
    <name type="scientific">Coffea canephora</name>
    <name type="common">Robusta coffee</name>
    <dbReference type="NCBI Taxonomy" id="49390"/>
    <lineage>
        <taxon>Eukaryota</taxon>
        <taxon>Viridiplantae</taxon>
        <taxon>Streptophyta</taxon>
        <taxon>Embryophyta</taxon>
        <taxon>Tracheophyta</taxon>
        <taxon>Spermatophyta</taxon>
        <taxon>Magnoliopsida</taxon>
        <taxon>eudicotyledons</taxon>
        <taxon>Gunneridae</taxon>
        <taxon>Pentapetalae</taxon>
        <taxon>asterids</taxon>
        <taxon>lamiids</taxon>
        <taxon>Gentianales</taxon>
        <taxon>Rubiaceae</taxon>
        <taxon>Ixoroideae</taxon>
        <taxon>Gardenieae complex</taxon>
        <taxon>Bertiereae - Coffeeae clade</taxon>
        <taxon>Coffeeae</taxon>
        <taxon>Coffea</taxon>
    </lineage>
</organism>
<dbReference type="AlphaFoldDB" id="A0A068VKD5"/>
<dbReference type="OrthoDB" id="1695787at2759"/>
<dbReference type="Proteomes" id="UP000295252">
    <property type="component" value="Unassembled WGS sequence"/>
</dbReference>